<gene>
    <name evidence="9" type="ORF">AUC68_09700</name>
</gene>
<reference evidence="9 10" key="1">
    <citation type="journal article" date="2016" name="Environ. Microbiol.">
        <title>New Methyloceanibacter diversity from North Sea sediments includes methanotroph containing solely the soluble methane monooxygenase.</title>
        <authorList>
            <person name="Vekeman B."/>
            <person name="Kerckhof F.M."/>
            <person name="Cremers G."/>
            <person name="de Vos P."/>
            <person name="Vandamme P."/>
            <person name="Boon N."/>
            <person name="Op den Camp H.J."/>
            <person name="Heylen K."/>
        </authorList>
    </citation>
    <scope>NUCLEOTIDE SEQUENCE [LARGE SCALE GENOMIC DNA]</scope>
    <source>
        <strain evidence="9 10">R-67174</strain>
    </source>
</reference>
<dbReference type="OrthoDB" id="1326189at2"/>
<feature type="transmembrane region" description="Helical" evidence="5">
    <location>
        <begin position="303"/>
        <end position="325"/>
    </location>
</feature>
<dbReference type="Proteomes" id="UP000094501">
    <property type="component" value="Unassembled WGS sequence"/>
</dbReference>
<dbReference type="GO" id="GO:0004888">
    <property type="term" value="F:transmembrane signaling receptor activity"/>
    <property type="evidence" value="ECO:0007669"/>
    <property type="project" value="InterPro"/>
</dbReference>
<dbReference type="Pfam" id="PF02931">
    <property type="entry name" value="Neur_chan_LBD"/>
    <property type="match status" value="1"/>
</dbReference>
<evidence type="ECO:0000259" key="8">
    <source>
        <dbReference type="Pfam" id="PF02932"/>
    </source>
</evidence>
<dbReference type="AlphaFoldDB" id="A0A1E3VYP0"/>
<dbReference type="SUPFAM" id="SSF90112">
    <property type="entry name" value="Neurotransmitter-gated ion-channel transmembrane pore"/>
    <property type="match status" value="1"/>
</dbReference>
<evidence type="ECO:0000256" key="3">
    <source>
        <dbReference type="ARBA" id="ARBA00022989"/>
    </source>
</evidence>
<evidence type="ECO:0000256" key="4">
    <source>
        <dbReference type="ARBA" id="ARBA00023136"/>
    </source>
</evidence>
<dbReference type="RefSeq" id="WP_069438115.1">
    <property type="nucleotide sequence ID" value="NZ_LPWG01000013.1"/>
</dbReference>
<keyword evidence="6" id="KW-0732">Signal</keyword>
<dbReference type="GO" id="GO:0005230">
    <property type="term" value="F:extracellular ligand-gated monoatomic ion channel activity"/>
    <property type="evidence" value="ECO:0007669"/>
    <property type="project" value="InterPro"/>
</dbReference>
<accession>A0A1E3VYP0</accession>
<keyword evidence="10" id="KW-1185">Reference proteome</keyword>
<dbReference type="PANTHER" id="PTHR18945">
    <property type="entry name" value="NEUROTRANSMITTER GATED ION CHANNEL"/>
    <property type="match status" value="1"/>
</dbReference>
<evidence type="ECO:0000256" key="2">
    <source>
        <dbReference type="ARBA" id="ARBA00022692"/>
    </source>
</evidence>
<dbReference type="InterPro" id="IPR006201">
    <property type="entry name" value="Neur_channel"/>
</dbReference>
<organism evidence="9 10">
    <name type="scientific">Methyloceanibacter methanicus</name>
    <dbReference type="NCBI Taxonomy" id="1774968"/>
    <lineage>
        <taxon>Bacteria</taxon>
        <taxon>Pseudomonadati</taxon>
        <taxon>Pseudomonadota</taxon>
        <taxon>Alphaproteobacteria</taxon>
        <taxon>Hyphomicrobiales</taxon>
        <taxon>Hyphomicrobiaceae</taxon>
        <taxon>Methyloceanibacter</taxon>
    </lineage>
</organism>
<feature type="domain" description="Neurotransmitter-gated ion-channel ligand-binding" evidence="7">
    <location>
        <begin position="49"/>
        <end position="215"/>
    </location>
</feature>
<feature type="transmembrane region" description="Helical" evidence="5">
    <location>
        <begin position="274"/>
        <end position="291"/>
    </location>
</feature>
<sequence>MTKHACLAALLAAISICGLSTAMAQPAAEPVTDVSQAASNPASVLGPPTEDGPVLVRASFEFHDIDEISEENESFEFTGVLTLAWQDKRQAFDPAAAGVSEKVYQGDYQFNELAPSWFPQVVLVNSSDSFEQQGVVLRVQPDGTQILKTKLLAVAKTKFNLRRYPFDKQRLEAVFEVLGFDDNQVVLEVDPQAPVSAGKLWVPQWIIAGVSMSVRPHAASHSGGRDIESALIASVDVERKPFYVSRLVILPLIVIVLLSFSVFWMDRASLGDRISVSFIGILTAVAYQVVMNDILPRIAYPTWINAFLNVSFLLMVGTVIINLVVGRLDKRGKHDVSHRVDLLCRWIFPLSYFGLILILFGVAFLLY</sequence>
<dbReference type="STRING" id="1774968.AUC68_09700"/>
<feature type="transmembrane region" description="Helical" evidence="5">
    <location>
        <begin position="346"/>
        <end position="366"/>
    </location>
</feature>
<dbReference type="SUPFAM" id="SSF63712">
    <property type="entry name" value="Nicotinic receptor ligand binding domain-like"/>
    <property type="match status" value="1"/>
</dbReference>
<feature type="transmembrane region" description="Helical" evidence="5">
    <location>
        <begin position="243"/>
        <end position="265"/>
    </location>
</feature>
<evidence type="ECO:0000256" key="1">
    <source>
        <dbReference type="ARBA" id="ARBA00004141"/>
    </source>
</evidence>
<dbReference type="InterPro" id="IPR036734">
    <property type="entry name" value="Neur_chan_lig-bd_sf"/>
</dbReference>
<dbReference type="EMBL" id="LPWG01000013">
    <property type="protein sequence ID" value="ODR98658.1"/>
    <property type="molecule type" value="Genomic_DNA"/>
</dbReference>
<keyword evidence="4 5" id="KW-0472">Membrane</keyword>
<comment type="caution">
    <text evidence="9">The sequence shown here is derived from an EMBL/GenBank/DDBJ whole genome shotgun (WGS) entry which is preliminary data.</text>
</comment>
<protein>
    <submittedName>
        <fullName evidence="9">Uncharacterized protein</fullName>
    </submittedName>
</protein>
<comment type="subcellular location">
    <subcellularLocation>
        <location evidence="1">Membrane</location>
        <topology evidence="1">Multi-pass membrane protein</topology>
    </subcellularLocation>
</comment>
<name>A0A1E3VYP0_9HYPH</name>
<evidence type="ECO:0000313" key="10">
    <source>
        <dbReference type="Proteomes" id="UP000094501"/>
    </source>
</evidence>
<dbReference type="Gene3D" id="1.20.58.390">
    <property type="entry name" value="Neurotransmitter-gated ion-channel transmembrane domain"/>
    <property type="match status" value="1"/>
</dbReference>
<keyword evidence="3 5" id="KW-1133">Transmembrane helix</keyword>
<dbReference type="InterPro" id="IPR036719">
    <property type="entry name" value="Neuro-gated_channel_TM_sf"/>
</dbReference>
<feature type="chain" id="PRO_5009138919" evidence="6">
    <location>
        <begin position="25"/>
        <end position="367"/>
    </location>
</feature>
<evidence type="ECO:0000256" key="6">
    <source>
        <dbReference type="SAM" id="SignalP"/>
    </source>
</evidence>
<dbReference type="InterPro" id="IPR006202">
    <property type="entry name" value="Neur_chan_lig-bd"/>
</dbReference>
<keyword evidence="2 5" id="KW-0812">Transmembrane</keyword>
<dbReference type="GO" id="GO:0016020">
    <property type="term" value="C:membrane"/>
    <property type="evidence" value="ECO:0007669"/>
    <property type="project" value="UniProtKB-SubCell"/>
</dbReference>
<proteinExistence type="predicted"/>
<dbReference type="CDD" id="cd18988">
    <property type="entry name" value="LGIC_ECD_bact"/>
    <property type="match status" value="1"/>
</dbReference>
<dbReference type="InterPro" id="IPR038050">
    <property type="entry name" value="Neuro_actylchol_rec"/>
</dbReference>
<dbReference type="Gene3D" id="2.70.170.10">
    <property type="entry name" value="Neurotransmitter-gated ion-channel ligand-binding domain"/>
    <property type="match status" value="1"/>
</dbReference>
<feature type="domain" description="Neurotransmitter-gated ion-channel transmembrane" evidence="8">
    <location>
        <begin position="248"/>
        <end position="334"/>
    </location>
</feature>
<evidence type="ECO:0000259" key="7">
    <source>
        <dbReference type="Pfam" id="PF02931"/>
    </source>
</evidence>
<feature type="signal peptide" evidence="6">
    <location>
        <begin position="1"/>
        <end position="24"/>
    </location>
</feature>
<dbReference type="InterPro" id="IPR006029">
    <property type="entry name" value="Neurotrans-gated_channel_TM"/>
</dbReference>
<evidence type="ECO:0000256" key="5">
    <source>
        <dbReference type="SAM" id="Phobius"/>
    </source>
</evidence>
<dbReference type="Pfam" id="PF02932">
    <property type="entry name" value="Neur_chan_memb"/>
    <property type="match status" value="1"/>
</dbReference>
<evidence type="ECO:0000313" key="9">
    <source>
        <dbReference type="EMBL" id="ODR98658.1"/>
    </source>
</evidence>